<gene>
    <name evidence="1" type="ORF">CNMCM7691_006178</name>
</gene>
<evidence type="ECO:0000313" key="2">
    <source>
        <dbReference type="Proteomes" id="UP000641853"/>
    </source>
</evidence>
<comment type="caution">
    <text evidence="1">The sequence shown here is derived from an EMBL/GenBank/DDBJ whole genome shotgun (WGS) entry which is preliminary data.</text>
</comment>
<dbReference type="EMBL" id="JACBAG010001892">
    <property type="protein sequence ID" value="KAF7177744.1"/>
    <property type="molecule type" value="Genomic_DNA"/>
</dbReference>
<reference evidence="1" key="1">
    <citation type="submission" date="2020-06" db="EMBL/GenBank/DDBJ databases">
        <title>Draft genome sequences of strains closely related to Aspergillus parafelis and Aspergillus hiratsukae.</title>
        <authorList>
            <person name="Dos Santos R.A.C."/>
            <person name="Rivero-Menendez O."/>
            <person name="Steenwyk J.L."/>
            <person name="Mead M.E."/>
            <person name="Goldman G.H."/>
            <person name="Alastruey-Izquierdo A."/>
            <person name="Rokas A."/>
        </authorList>
    </citation>
    <scope>NUCLEOTIDE SEQUENCE</scope>
    <source>
        <strain evidence="1">CNM-CM7691</strain>
    </source>
</reference>
<name>A0A8H6QRC2_9EURO</name>
<protein>
    <submittedName>
        <fullName evidence="1">Uncharacterized protein</fullName>
    </submittedName>
</protein>
<keyword evidence="2" id="KW-1185">Reference proteome</keyword>
<dbReference type="AlphaFoldDB" id="A0A8H6QRC2"/>
<organism evidence="1 2">
    <name type="scientific">Aspergillus felis</name>
    <dbReference type="NCBI Taxonomy" id="1287682"/>
    <lineage>
        <taxon>Eukaryota</taxon>
        <taxon>Fungi</taxon>
        <taxon>Dikarya</taxon>
        <taxon>Ascomycota</taxon>
        <taxon>Pezizomycotina</taxon>
        <taxon>Eurotiomycetes</taxon>
        <taxon>Eurotiomycetidae</taxon>
        <taxon>Eurotiales</taxon>
        <taxon>Aspergillaceae</taxon>
        <taxon>Aspergillus</taxon>
        <taxon>Aspergillus subgen. Fumigati</taxon>
    </lineage>
</organism>
<evidence type="ECO:0000313" key="1">
    <source>
        <dbReference type="EMBL" id="KAF7177744.1"/>
    </source>
</evidence>
<proteinExistence type="predicted"/>
<accession>A0A8H6QRC2</accession>
<sequence length="81" mass="8793">MQRFIQSDYQTPPNVAPNFELVVLEDGGKLNHYWRNNSSTPTTWVGSTATITSNATGAGSLIESDDLNVNVTLSPTLPNQV</sequence>
<dbReference type="Proteomes" id="UP000641853">
    <property type="component" value="Unassembled WGS sequence"/>
</dbReference>